<sequence length="106" mass="12597">MNYQSYHLLAMILKFLLHNRFKLIRRLASEIEIMFLLEFVVFLEVWFKTCISTGIKFHETVQVCCDNFPKEKIREVATMLARLSGGIVVNIHNVKTIIMFRGRNYR</sequence>
<dbReference type="PANTHER" id="PTHR31426">
    <property type="entry name" value="GROUP II INTRON SPLICING FACTOR CRS1-LIKE"/>
    <property type="match status" value="1"/>
</dbReference>
<dbReference type="InterPro" id="IPR035920">
    <property type="entry name" value="YhbY-like_sf"/>
</dbReference>
<evidence type="ECO:0000313" key="2">
    <source>
        <dbReference type="Proteomes" id="UP001327560"/>
    </source>
</evidence>
<dbReference type="InterPro" id="IPR040286">
    <property type="entry name" value="At3g25440-like"/>
</dbReference>
<dbReference type="AlphaFoldDB" id="A0AAQ3JY40"/>
<reference evidence="1 2" key="1">
    <citation type="submission" date="2023-10" db="EMBL/GenBank/DDBJ databases">
        <title>Chromosome-scale genome assembly provides insights into flower coloration mechanisms of Canna indica.</title>
        <authorList>
            <person name="Li C."/>
        </authorList>
    </citation>
    <scope>NUCLEOTIDE SEQUENCE [LARGE SCALE GENOMIC DNA]</scope>
    <source>
        <tissue evidence="1">Flower</tissue>
    </source>
</reference>
<dbReference type="Gene3D" id="3.30.110.60">
    <property type="entry name" value="YhbY-like"/>
    <property type="match status" value="1"/>
</dbReference>
<name>A0AAQ3JY40_9LILI</name>
<dbReference type="EMBL" id="CP136891">
    <property type="protein sequence ID" value="WOK98151.1"/>
    <property type="molecule type" value="Genomic_DNA"/>
</dbReference>
<dbReference type="SUPFAM" id="SSF75471">
    <property type="entry name" value="YhbY-like"/>
    <property type="match status" value="1"/>
</dbReference>
<gene>
    <name evidence="1" type="ORF">Cni_G06861</name>
</gene>
<accession>A0AAQ3JY40</accession>
<dbReference type="PANTHER" id="PTHR31426:SF4">
    <property type="entry name" value="CRM-DOMAIN CONTAINING FACTOR CFM9, MITOCHONDRIAL"/>
    <property type="match status" value="1"/>
</dbReference>
<keyword evidence="2" id="KW-1185">Reference proteome</keyword>
<organism evidence="1 2">
    <name type="scientific">Canna indica</name>
    <name type="common">Indian-shot</name>
    <dbReference type="NCBI Taxonomy" id="4628"/>
    <lineage>
        <taxon>Eukaryota</taxon>
        <taxon>Viridiplantae</taxon>
        <taxon>Streptophyta</taxon>
        <taxon>Embryophyta</taxon>
        <taxon>Tracheophyta</taxon>
        <taxon>Spermatophyta</taxon>
        <taxon>Magnoliopsida</taxon>
        <taxon>Liliopsida</taxon>
        <taxon>Zingiberales</taxon>
        <taxon>Cannaceae</taxon>
        <taxon>Canna</taxon>
    </lineage>
</organism>
<evidence type="ECO:0008006" key="3">
    <source>
        <dbReference type="Google" id="ProtNLM"/>
    </source>
</evidence>
<protein>
    <recommendedName>
        <fullName evidence="3">CRM domain-containing protein</fullName>
    </recommendedName>
</protein>
<dbReference type="Proteomes" id="UP001327560">
    <property type="component" value="Chromosome 2"/>
</dbReference>
<evidence type="ECO:0000313" key="1">
    <source>
        <dbReference type="EMBL" id="WOK98151.1"/>
    </source>
</evidence>
<proteinExistence type="predicted"/>